<evidence type="ECO:0000256" key="1">
    <source>
        <dbReference type="SAM" id="SignalP"/>
    </source>
</evidence>
<evidence type="ECO:0000313" key="4">
    <source>
        <dbReference type="Proteomes" id="UP001551210"/>
    </source>
</evidence>
<feature type="domain" description="AMIN-like" evidence="2">
    <location>
        <begin position="38"/>
        <end position="164"/>
    </location>
</feature>
<gene>
    <name evidence="3" type="ORF">AB0A76_09620</name>
</gene>
<protein>
    <recommendedName>
        <fullName evidence="2">AMIN-like domain-containing protein</fullName>
    </recommendedName>
</protein>
<organism evidence="3 4">
    <name type="scientific">Streptomyces exfoliatus</name>
    <name type="common">Streptomyces hydrogenans</name>
    <dbReference type="NCBI Taxonomy" id="1905"/>
    <lineage>
        <taxon>Bacteria</taxon>
        <taxon>Bacillati</taxon>
        <taxon>Actinomycetota</taxon>
        <taxon>Actinomycetes</taxon>
        <taxon>Kitasatosporales</taxon>
        <taxon>Streptomycetaceae</taxon>
        <taxon>Streptomyces</taxon>
    </lineage>
</organism>
<comment type="caution">
    <text evidence="3">The sequence shown here is derived from an EMBL/GenBank/DDBJ whole genome shotgun (WGS) entry which is preliminary data.</text>
</comment>
<proteinExistence type="predicted"/>
<feature type="signal peptide" evidence="1">
    <location>
        <begin position="1"/>
        <end position="26"/>
    </location>
</feature>
<dbReference type="Pfam" id="PF24837">
    <property type="entry name" value="AMIN-like"/>
    <property type="match status" value="1"/>
</dbReference>
<dbReference type="RefSeq" id="WP_359205781.1">
    <property type="nucleotide sequence ID" value="NZ_JBEZAM010000008.1"/>
</dbReference>
<dbReference type="Proteomes" id="UP001551210">
    <property type="component" value="Unassembled WGS sequence"/>
</dbReference>
<evidence type="ECO:0000259" key="2">
    <source>
        <dbReference type="Pfam" id="PF24837"/>
    </source>
</evidence>
<keyword evidence="4" id="KW-1185">Reference proteome</keyword>
<dbReference type="EMBL" id="JBEZAM010000008">
    <property type="protein sequence ID" value="MEU7293447.1"/>
    <property type="molecule type" value="Genomic_DNA"/>
</dbReference>
<accession>A0ABV3CTA6</accession>
<dbReference type="InterPro" id="IPR056303">
    <property type="entry name" value="AMIN-like"/>
</dbReference>
<name>A0ABV3CTA6_STREX</name>
<reference evidence="3 4" key="1">
    <citation type="submission" date="2024-06" db="EMBL/GenBank/DDBJ databases">
        <title>The Natural Products Discovery Center: Release of the First 8490 Sequenced Strains for Exploring Actinobacteria Biosynthetic Diversity.</title>
        <authorList>
            <person name="Kalkreuter E."/>
            <person name="Kautsar S.A."/>
            <person name="Yang D."/>
            <person name="Bader C.D."/>
            <person name="Teijaro C.N."/>
            <person name="Fluegel L."/>
            <person name="Davis C.M."/>
            <person name="Simpson J.R."/>
            <person name="Lauterbach L."/>
            <person name="Steele A.D."/>
            <person name="Gui C."/>
            <person name="Meng S."/>
            <person name="Li G."/>
            <person name="Viehrig K."/>
            <person name="Ye F."/>
            <person name="Su P."/>
            <person name="Kiefer A.F."/>
            <person name="Nichols A."/>
            <person name="Cepeda A.J."/>
            <person name="Yan W."/>
            <person name="Fan B."/>
            <person name="Jiang Y."/>
            <person name="Adhikari A."/>
            <person name="Zheng C.-J."/>
            <person name="Schuster L."/>
            <person name="Cowan T.M."/>
            <person name="Smanski M.J."/>
            <person name="Chevrette M.G."/>
            <person name="De Carvalho L.P.S."/>
            <person name="Shen B."/>
        </authorList>
    </citation>
    <scope>NUCLEOTIDE SEQUENCE [LARGE SCALE GENOMIC DNA]</scope>
    <source>
        <strain evidence="3 4">NPDC045705</strain>
    </source>
</reference>
<keyword evidence="1" id="KW-0732">Signal</keyword>
<sequence length="164" mass="17580">MRKTGLAALTASALGVTLLTQTPAVAVTSPTCADICILGVRAATHPTFDRFVIDLGEGTVPGWTTSVQTTPLYWGEEGSQTQVPIQGDSYLKVTLMPAEAFDVNYQSTYTSPRSQTFAFPSLKGQALVYSFEDSNTFGLALGAHSSYKVFKLTAPNRIVVDVNH</sequence>
<feature type="chain" id="PRO_5045571502" description="AMIN-like domain-containing protein" evidence="1">
    <location>
        <begin position="27"/>
        <end position="164"/>
    </location>
</feature>
<evidence type="ECO:0000313" key="3">
    <source>
        <dbReference type="EMBL" id="MEU7293447.1"/>
    </source>
</evidence>